<keyword evidence="2" id="KW-1133">Transmembrane helix</keyword>
<keyword evidence="4" id="KW-1185">Reference proteome</keyword>
<dbReference type="Proteomes" id="UP001501285">
    <property type="component" value="Unassembled WGS sequence"/>
</dbReference>
<comment type="caution">
    <text evidence="3">The sequence shown here is derived from an EMBL/GenBank/DDBJ whole genome shotgun (WGS) entry which is preliminary data.</text>
</comment>
<evidence type="ECO:0000256" key="1">
    <source>
        <dbReference type="SAM" id="MobiDB-lite"/>
    </source>
</evidence>
<gene>
    <name evidence="3" type="ORF">GCM10009740_20620</name>
</gene>
<dbReference type="EMBL" id="BAAANB010000021">
    <property type="protein sequence ID" value="GAA2030781.1"/>
    <property type="molecule type" value="Genomic_DNA"/>
</dbReference>
<protein>
    <submittedName>
        <fullName evidence="3">Uncharacterized protein</fullName>
    </submittedName>
</protein>
<organism evidence="3 4">
    <name type="scientific">Terrabacter terrae</name>
    <dbReference type="NCBI Taxonomy" id="318434"/>
    <lineage>
        <taxon>Bacteria</taxon>
        <taxon>Bacillati</taxon>
        <taxon>Actinomycetota</taxon>
        <taxon>Actinomycetes</taxon>
        <taxon>Micrococcales</taxon>
        <taxon>Intrasporangiaceae</taxon>
        <taxon>Terrabacter</taxon>
    </lineage>
</organism>
<feature type="transmembrane region" description="Helical" evidence="2">
    <location>
        <begin position="6"/>
        <end position="26"/>
    </location>
</feature>
<dbReference type="RefSeq" id="WP_343990940.1">
    <property type="nucleotide sequence ID" value="NZ_BAAANB010000021.1"/>
</dbReference>
<sequence length="56" mass="5951">MAPTEALIPGAIAILFVVAWFIAGLIDATCGDRSAQPTSRAVHPARAATHHQERSR</sequence>
<proteinExistence type="predicted"/>
<reference evidence="3 4" key="1">
    <citation type="journal article" date="2019" name="Int. J. Syst. Evol. Microbiol.">
        <title>The Global Catalogue of Microorganisms (GCM) 10K type strain sequencing project: providing services to taxonomists for standard genome sequencing and annotation.</title>
        <authorList>
            <consortium name="The Broad Institute Genomics Platform"/>
            <consortium name="The Broad Institute Genome Sequencing Center for Infectious Disease"/>
            <person name="Wu L."/>
            <person name="Ma J."/>
        </authorList>
    </citation>
    <scope>NUCLEOTIDE SEQUENCE [LARGE SCALE GENOMIC DNA]</scope>
    <source>
        <strain evidence="3 4">JCM 14283</strain>
    </source>
</reference>
<name>A0ABN2U6W5_9MICO</name>
<keyword evidence="2" id="KW-0812">Transmembrane</keyword>
<evidence type="ECO:0000313" key="3">
    <source>
        <dbReference type="EMBL" id="GAA2030781.1"/>
    </source>
</evidence>
<keyword evidence="2" id="KW-0472">Membrane</keyword>
<evidence type="ECO:0000256" key="2">
    <source>
        <dbReference type="SAM" id="Phobius"/>
    </source>
</evidence>
<evidence type="ECO:0000313" key="4">
    <source>
        <dbReference type="Proteomes" id="UP001501285"/>
    </source>
</evidence>
<accession>A0ABN2U6W5</accession>
<feature type="region of interest" description="Disordered" evidence="1">
    <location>
        <begin position="32"/>
        <end position="56"/>
    </location>
</feature>